<sequence length="143" mass="14868">MVTARSSRNNPRARLSAGAWRMLWIATLLFSFLYTHGASAETAASHLTTVTAVPAAQSVPDHAAEERVPHTSPGHHGEHDSHPAGECVSGQPQQGPGLSTPALVPLEGASRCRLIVGGKSGAILSESALPPPRSAADSVIQRI</sequence>
<keyword evidence="3" id="KW-1185">Reference proteome</keyword>
<dbReference type="RefSeq" id="WP_242330848.1">
    <property type="nucleotide sequence ID" value="NZ_CP071872.1"/>
</dbReference>
<evidence type="ECO:0000313" key="3">
    <source>
        <dbReference type="Proteomes" id="UP000828924"/>
    </source>
</evidence>
<gene>
    <name evidence="2" type="ORF">J4032_12480</name>
</gene>
<dbReference type="EMBL" id="CP071872">
    <property type="protein sequence ID" value="UNM12242.1"/>
    <property type="molecule type" value="Genomic_DNA"/>
</dbReference>
<feature type="region of interest" description="Disordered" evidence="1">
    <location>
        <begin position="123"/>
        <end position="143"/>
    </location>
</feature>
<reference evidence="2 3" key="1">
    <citation type="submission" date="2021-03" db="EMBL/GenBank/DDBJ databases">
        <title>Complete genome of Streptomyces formicae strain 1H-GS9 (DSM 100524).</title>
        <authorList>
            <person name="Atanasov K.E."/>
            <person name="Altabella T."/>
            <person name="Ferrer A."/>
        </authorList>
    </citation>
    <scope>NUCLEOTIDE SEQUENCE [LARGE SCALE GENOMIC DNA]</scope>
    <source>
        <strain evidence="2 3">1H-GS9</strain>
    </source>
</reference>
<dbReference type="Proteomes" id="UP000828924">
    <property type="component" value="Chromosome"/>
</dbReference>
<feature type="compositionally biased region" description="Basic and acidic residues" evidence="1">
    <location>
        <begin position="62"/>
        <end position="83"/>
    </location>
</feature>
<feature type="region of interest" description="Disordered" evidence="1">
    <location>
        <begin position="55"/>
        <end position="102"/>
    </location>
</feature>
<protein>
    <recommendedName>
        <fullName evidence="4">Secreted protein</fullName>
    </recommendedName>
</protein>
<evidence type="ECO:0000313" key="2">
    <source>
        <dbReference type="EMBL" id="UNM12242.1"/>
    </source>
</evidence>
<name>A0ABY3WI17_9ACTN</name>
<evidence type="ECO:0000256" key="1">
    <source>
        <dbReference type="SAM" id="MobiDB-lite"/>
    </source>
</evidence>
<organism evidence="2 3">
    <name type="scientific">Streptomyces formicae</name>
    <dbReference type="NCBI Taxonomy" id="1616117"/>
    <lineage>
        <taxon>Bacteria</taxon>
        <taxon>Bacillati</taxon>
        <taxon>Actinomycetota</taxon>
        <taxon>Actinomycetes</taxon>
        <taxon>Kitasatosporales</taxon>
        <taxon>Streptomycetaceae</taxon>
        <taxon>Streptomyces</taxon>
    </lineage>
</organism>
<proteinExistence type="predicted"/>
<accession>A0ABY3WI17</accession>
<evidence type="ECO:0008006" key="4">
    <source>
        <dbReference type="Google" id="ProtNLM"/>
    </source>
</evidence>